<name>A0A0B7H1V6_9FLAO</name>
<dbReference type="Proteomes" id="UP000044026">
    <property type="component" value="Unassembled WGS sequence"/>
</dbReference>
<accession>A0A0B7H1V6</accession>
<dbReference type="EMBL" id="CDOE01000035">
    <property type="protein sequence ID" value="CEN33355.1"/>
    <property type="molecule type" value="Genomic_DNA"/>
</dbReference>
<evidence type="ECO:0000256" key="2">
    <source>
        <dbReference type="SAM" id="MobiDB-lite"/>
    </source>
</evidence>
<feature type="compositionally biased region" description="Basic and acidic residues" evidence="2">
    <location>
        <begin position="1"/>
        <end position="18"/>
    </location>
</feature>
<dbReference type="AlphaFoldDB" id="A0A0B7H1V6"/>
<dbReference type="InterPro" id="IPR007139">
    <property type="entry name" value="DUF349"/>
</dbReference>
<keyword evidence="1" id="KW-0175">Coiled coil</keyword>
<dbReference type="GeneID" id="69579748"/>
<reference evidence="3 4" key="1">
    <citation type="submission" date="2015-01" db="EMBL/GenBank/DDBJ databases">
        <authorList>
            <person name="Xiang T."/>
            <person name="Song Y."/>
            <person name="Huang L."/>
            <person name="Wang B."/>
            <person name="Wu P."/>
        </authorList>
    </citation>
    <scope>NUCLEOTIDE SEQUENCE [LARGE SCALE GENOMIC DNA]</scope>
    <source>
        <strain evidence="3 4">Cc12</strain>
    </source>
</reference>
<evidence type="ECO:0000313" key="3">
    <source>
        <dbReference type="EMBL" id="CEN33355.1"/>
    </source>
</evidence>
<feature type="region of interest" description="Disordered" evidence="2">
    <location>
        <begin position="1"/>
        <end position="59"/>
    </location>
</feature>
<sequence>MSEQKKDNLQEADGKEKLQNSVLNQGEPSGSEVQKQATDAILNEINQENAEEAEDLDHKKRHEIPMRDYEAMDLDGLVRELKHLLRNEKIQAIKKHVEAIRYEFDKKYKEVLEEKKEEFLAEGGNELDFKYVLPIRGVFYELYDEYRQKKDKYQKELEQVLQANLAQRQDIISEIKGLINVEEDINTTFKHFKQLQEQWFKAGPVPRANYNDLWQNYHHHVEKFYDFVDLNRDLRDMDFKHNLEEKLKIVQKAEALAKVSYPQKAFRELQILHKIWKEDIGPVAREYREEIWHRFSEATKTIHEKRQHYFENLDKIHEENAIAKNEIIAKIKEILAQSTDSHNQWQRNIKKIDTLRKEFFAIGKTPSRVSNQIWLDFKQVTREFNRKKNGFYKNLKQEQQENLDKKLKLIEIAKANMDSSDWEAITPVMKKIQEEWRTIGHVPQKVSDKIWTEFLQACNHYFDRMHQARKEQNKFGEETLEKKKAMLDSLKDFKLSGDRDKDVEALQALTDQWNSLGKSPHGKRNLDLKFGKITDTLYKKLNFDKQEIELIKYNNKLERLVCQDDEDSLNHELIFVRRKIEEAKAEVLQLENNLQFFSNVDEKNPLVREVIKNIENHKETLKTWEAKLRELRNLQAQQVSDVASSEEENT</sequence>
<dbReference type="Pfam" id="PF03993">
    <property type="entry name" value="DUF349"/>
    <property type="match status" value="5"/>
</dbReference>
<feature type="coiled-coil region" evidence="1">
    <location>
        <begin position="543"/>
        <end position="634"/>
    </location>
</feature>
<proteinExistence type="predicted"/>
<protein>
    <submittedName>
        <fullName evidence="3">Uncharacterized protein</fullName>
    </submittedName>
</protein>
<evidence type="ECO:0000313" key="4">
    <source>
        <dbReference type="Proteomes" id="UP000044026"/>
    </source>
</evidence>
<organism evidence="3 4">
    <name type="scientific">Capnocytophaga canimorsus</name>
    <dbReference type="NCBI Taxonomy" id="28188"/>
    <lineage>
        <taxon>Bacteria</taxon>
        <taxon>Pseudomonadati</taxon>
        <taxon>Bacteroidota</taxon>
        <taxon>Flavobacteriia</taxon>
        <taxon>Flavobacteriales</taxon>
        <taxon>Flavobacteriaceae</taxon>
        <taxon>Capnocytophaga</taxon>
    </lineage>
</organism>
<feature type="coiled-coil region" evidence="1">
    <location>
        <begin position="143"/>
        <end position="170"/>
    </location>
</feature>
<evidence type="ECO:0000256" key="1">
    <source>
        <dbReference type="SAM" id="Coils"/>
    </source>
</evidence>
<feature type="compositionally biased region" description="Polar residues" evidence="2">
    <location>
        <begin position="19"/>
        <end position="37"/>
    </location>
</feature>
<dbReference type="RefSeq" id="WP_041998913.1">
    <property type="nucleotide sequence ID" value="NZ_CP022382.1"/>
</dbReference>
<gene>
    <name evidence="3" type="ORF">CCAN12_400011</name>
</gene>